<dbReference type="PANTHER" id="PTHR43065">
    <property type="entry name" value="SENSOR HISTIDINE KINASE"/>
    <property type="match status" value="1"/>
</dbReference>
<keyword evidence="12" id="KW-1185">Reference proteome</keyword>
<evidence type="ECO:0000256" key="4">
    <source>
        <dbReference type="ARBA" id="ARBA00022679"/>
    </source>
</evidence>
<dbReference type="SMART" id="SM00387">
    <property type="entry name" value="HATPase_c"/>
    <property type="match status" value="1"/>
</dbReference>
<keyword evidence="8" id="KW-0902">Two-component regulatory system</keyword>
<evidence type="ECO:0000256" key="3">
    <source>
        <dbReference type="ARBA" id="ARBA00022553"/>
    </source>
</evidence>
<dbReference type="InterPro" id="IPR013656">
    <property type="entry name" value="PAS_4"/>
</dbReference>
<dbReference type="RefSeq" id="WP_284352052.1">
    <property type="nucleotide sequence ID" value="NZ_BRXS01000006.1"/>
</dbReference>
<comment type="catalytic activity">
    <reaction evidence="1">
        <text>ATP + protein L-histidine = ADP + protein N-phospho-L-histidine.</text>
        <dbReference type="EC" id="2.7.13.3"/>
    </reaction>
</comment>
<name>A0AA37QDA3_9BACT</name>
<dbReference type="EC" id="2.7.13.3" evidence="2"/>
<dbReference type="Gene3D" id="1.10.287.130">
    <property type="match status" value="1"/>
</dbReference>
<keyword evidence="6" id="KW-0418">Kinase</keyword>
<dbReference type="InterPro" id="IPR036097">
    <property type="entry name" value="HisK_dim/P_sf"/>
</dbReference>
<dbReference type="SUPFAM" id="SSF55874">
    <property type="entry name" value="ATPase domain of HSP90 chaperone/DNA topoisomerase II/histidine kinase"/>
    <property type="match status" value="1"/>
</dbReference>
<sequence>MSAPLLSTLVTLAARQAEPDLVLPSALAELRAAHGLSAASVWIPGVSGPERRWAAGDAIADEAAAARALFVDGAMATAGDCHAAALRLRGQLVGAVVLAGGDAAAAAPTVGPVADLLAVLVGHAARAETLTAERDTRTAELDEQRRFAETVVDSLPLGVYVIDRDYRVQLWNRKREVGTQGLAREAALGRSIFDVMTRQNSALMRAEFDEVFATGRLQQLQLDSRSTGELRTYRLSKIPMRDESGAVSHVITVGEDITEWKGALERTAQAEKLAAIGQLAAGVMHEINNPLATIAACAETMTVSLAELPRAQQAPPGFGEYLRIIDHEVHRCRGIAEGLLNFSRAKPLQRVALGLNAVVEQTLFLLKHHSRFKRCLVRLDLEDGTGPRVLCDPDQMTQVAMALLLNAADAVDGIARGEDDMPAAVTLRTRASADGAVLEIEDEGTGIAREALPKIFEPFFTTKEPGAGTGLGLAICYGIVRDHGGRIAVDSEPGQGSTFRVVLPLAA</sequence>
<dbReference type="EMBL" id="BRXS01000006">
    <property type="protein sequence ID" value="GLC27616.1"/>
    <property type="molecule type" value="Genomic_DNA"/>
</dbReference>
<evidence type="ECO:0000256" key="6">
    <source>
        <dbReference type="ARBA" id="ARBA00022777"/>
    </source>
</evidence>
<evidence type="ECO:0000256" key="1">
    <source>
        <dbReference type="ARBA" id="ARBA00000085"/>
    </source>
</evidence>
<dbReference type="InterPro" id="IPR035965">
    <property type="entry name" value="PAS-like_dom_sf"/>
</dbReference>
<dbReference type="SMART" id="SM00388">
    <property type="entry name" value="HisKA"/>
    <property type="match status" value="1"/>
</dbReference>
<evidence type="ECO:0000256" key="2">
    <source>
        <dbReference type="ARBA" id="ARBA00012438"/>
    </source>
</evidence>
<dbReference type="Gene3D" id="3.30.565.10">
    <property type="entry name" value="Histidine kinase-like ATPase, C-terminal domain"/>
    <property type="match status" value="1"/>
</dbReference>
<evidence type="ECO:0000259" key="10">
    <source>
        <dbReference type="PROSITE" id="PS50113"/>
    </source>
</evidence>
<dbReference type="Gene3D" id="3.30.450.20">
    <property type="entry name" value="PAS domain"/>
    <property type="match status" value="1"/>
</dbReference>
<dbReference type="CDD" id="cd00130">
    <property type="entry name" value="PAS"/>
    <property type="match status" value="1"/>
</dbReference>
<dbReference type="PROSITE" id="PS50109">
    <property type="entry name" value="HIS_KIN"/>
    <property type="match status" value="1"/>
</dbReference>
<dbReference type="InterPro" id="IPR036890">
    <property type="entry name" value="HATPase_C_sf"/>
</dbReference>
<evidence type="ECO:0000256" key="8">
    <source>
        <dbReference type="ARBA" id="ARBA00023012"/>
    </source>
</evidence>
<proteinExistence type="predicted"/>
<dbReference type="Pfam" id="PF02518">
    <property type="entry name" value="HATPase_c"/>
    <property type="match status" value="1"/>
</dbReference>
<dbReference type="AlphaFoldDB" id="A0AA37QDA3"/>
<dbReference type="InterPro" id="IPR004358">
    <property type="entry name" value="Sig_transdc_His_kin-like_C"/>
</dbReference>
<dbReference type="SUPFAM" id="SSF47384">
    <property type="entry name" value="Homodimeric domain of signal transducing histidine kinase"/>
    <property type="match status" value="1"/>
</dbReference>
<dbReference type="PRINTS" id="PR00344">
    <property type="entry name" value="BCTRLSENSOR"/>
</dbReference>
<evidence type="ECO:0000313" key="12">
    <source>
        <dbReference type="Proteomes" id="UP001161325"/>
    </source>
</evidence>
<dbReference type="PROSITE" id="PS50113">
    <property type="entry name" value="PAC"/>
    <property type="match status" value="1"/>
</dbReference>
<keyword evidence="7" id="KW-0067">ATP-binding</keyword>
<dbReference type="SUPFAM" id="SSF55785">
    <property type="entry name" value="PYP-like sensor domain (PAS domain)"/>
    <property type="match status" value="1"/>
</dbReference>
<organism evidence="11 12">
    <name type="scientific">Roseisolibacter agri</name>
    <dbReference type="NCBI Taxonomy" id="2014610"/>
    <lineage>
        <taxon>Bacteria</taxon>
        <taxon>Pseudomonadati</taxon>
        <taxon>Gemmatimonadota</taxon>
        <taxon>Gemmatimonadia</taxon>
        <taxon>Gemmatimonadales</taxon>
        <taxon>Gemmatimonadaceae</taxon>
        <taxon>Roseisolibacter</taxon>
    </lineage>
</organism>
<comment type="caution">
    <text evidence="11">The sequence shown here is derived from an EMBL/GenBank/DDBJ whole genome shotgun (WGS) entry which is preliminary data.</text>
</comment>
<evidence type="ECO:0000256" key="5">
    <source>
        <dbReference type="ARBA" id="ARBA00022741"/>
    </source>
</evidence>
<keyword evidence="5" id="KW-0547">Nucleotide-binding</keyword>
<feature type="domain" description="PAC" evidence="10">
    <location>
        <begin position="216"/>
        <end position="269"/>
    </location>
</feature>
<dbReference type="NCBIfam" id="TIGR00229">
    <property type="entry name" value="sensory_box"/>
    <property type="match status" value="1"/>
</dbReference>
<evidence type="ECO:0000313" key="11">
    <source>
        <dbReference type="EMBL" id="GLC27616.1"/>
    </source>
</evidence>
<protein>
    <recommendedName>
        <fullName evidence="2">histidine kinase</fullName>
        <ecNumber evidence="2">2.7.13.3</ecNumber>
    </recommendedName>
</protein>
<dbReference type="InterPro" id="IPR000700">
    <property type="entry name" value="PAS-assoc_C"/>
</dbReference>
<dbReference type="InterPro" id="IPR003594">
    <property type="entry name" value="HATPase_dom"/>
</dbReference>
<dbReference type="GO" id="GO:0005524">
    <property type="term" value="F:ATP binding"/>
    <property type="evidence" value="ECO:0007669"/>
    <property type="project" value="UniProtKB-KW"/>
</dbReference>
<keyword evidence="3" id="KW-0597">Phosphoprotein</keyword>
<dbReference type="InterPro" id="IPR005467">
    <property type="entry name" value="His_kinase_dom"/>
</dbReference>
<dbReference type="CDD" id="cd00082">
    <property type="entry name" value="HisKA"/>
    <property type="match status" value="1"/>
</dbReference>
<dbReference type="InterPro" id="IPR003661">
    <property type="entry name" value="HisK_dim/P_dom"/>
</dbReference>
<dbReference type="PANTHER" id="PTHR43065:SF10">
    <property type="entry name" value="PEROXIDE STRESS-ACTIVATED HISTIDINE KINASE MAK3"/>
    <property type="match status" value="1"/>
</dbReference>
<dbReference type="InterPro" id="IPR000014">
    <property type="entry name" value="PAS"/>
</dbReference>
<keyword evidence="4" id="KW-0808">Transferase</keyword>
<dbReference type="GO" id="GO:0000155">
    <property type="term" value="F:phosphorelay sensor kinase activity"/>
    <property type="evidence" value="ECO:0007669"/>
    <property type="project" value="InterPro"/>
</dbReference>
<accession>A0AA37QDA3</accession>
<reference evidence="11" key="1">
    <citation type="submission" date="2022-08" db="EMBL/GenBank/DDBJ databases">
        <title>Draft genome sequencing of Roseisolibacter agri AW1220.</title>
        <authorList>
            <person name="Tobiishi Y."/>
            <person name="Tonouchi A."/>
        </authorList>
    </citation>
    <scope>NUCLEOTIDE SEQUENCE</scope>
    <source>
        <strain evidence="11">AW1220</strain>
    </source>
</reference>
<dbReference type="Pfam" id="PF08448">
    <property type="entry name" value="PAS_4"/>
    <property type="match status" value="1"/>
</dbReference>
<feature type="domain" description="Histidine kinase" evidence="9">
    <location>
        <begin position="282"/>
        <end position="507"/>
    </location>
</feature>
<dbReference type="Proteomes" id="UP001161325">
    <property type="component" value="Unassembled WGS sequence"/>
</dbReference>
<dbReference type="Pfam" id="PF00512">
    <property type="entry name" value="HisKA"/>
    <property type="match status" value="1"/>
</dbReference>
<evidence type="ECO:0000259" key="9">
    <source>
        <dbReference type="PROSITE" id="PS50109"/>
    </source>
</evidence>
<evidence type="ECO:0000256" key="7">
    <source>
        <dbReference type="ARBA" id="ARBA00022840"/>
    </source>
</evidence>
<gene>
    <name evidence="11" type="ORF">rosag_41290</name>
</gene>